<keyword evidence="1" id="KW-0723">Serine/threonine-protein kinase</keyword>
<dbReference type="PROSITE" id="PS50011">
    <property type="entry name" value="PROTEIN_KINASE_DOM"/>
    <property type="match status" value="1"/>
</dbReference>
<protein>
    <recommendedName>
        <fullName evidence="8">Protein kinase domain-containing protein</fullName>
    </recommendedName>
</protein>
<keyword evidence="3 6" id="KW-0547">Nucleotide-binding</keyword>
<dbReference type="FunFam" id="1.10.510.10:FF:000512">
    <property type="entry name" value="AKT serine/threonine kinase 1"/>
    <property type="match status" value="1"/>
</dbReference>
<keyword evidence="2" id="KW-0808">Transferase</keyword>
<dbReference type="SUPFAM" id="SSF56112">
    <property type="entry name" value="Protein kinase-like (PK-like)"/>
    <property type="match status" value="1"/>
</dbReference>
<dbReference type="InterPro" id="IPR011009">
    <property type="entry name" value="Kinase-like_dom_sf"/>
</dbReference>
<dbReference type="InterPro" id="IPR017441">
    <property type="entry name" value="Protein_kinase_ATP_BS"/>
</dbReference>
<accession>A0A8B9SVP7</accession>
<name>A0A8B9SVP7_ANAPL</name>
<dbReference type="Ensembl" id="ENSAPLT00020012704.1">
    <property type="protein sequence ID" value="ENSAPLP00020011802.1"/>
    <property type="gene ID" value="ENSAPLG00020008687.1"/>
</dbReference>
<reference evidence="9" key="3">
    <citation type="submission" date="2025-09" db="UniProtKB">
        <authorList>
            <consortium name="Ensembl"/>
        </authorList>
    </citation>
    <scope>IDENTIFICATION</scope>
</reference>
<feature type="binding site" evidence="6">
    <location>
        <position position="73"/>
    </location>
    <ligand>
        <name>ATP</name>
        <dbReference type="ChEBI" id="CHEBI:30616"/>
    </ligand>
</feature>
<keyword evidence="4" id="KW-0418">Kinase</keyword>
<dbReference type="PROSITE" id="PS00107">
    <property type="entry name" value="PROTEIN_KINASE_ATP"/>
    <property type="match status" value="1"/>
</dbReference>
<evidence type="ECO:0000313" key="10">
    <source>
        <dbReference type="Proteomes" id="UP000694400"/>
    </source>
</evidence>
<dbReference type="GO" id="GO:0004674">
    <property type="term" value="F:protein serine/threonine kinase activity"/>
    <property type="evidence" value="ECO:0007669"/>
    <property type="project" value="UniProtKB-KW"/>
</dbReference>
<dbReference type="GO" id="GO:0005524">
    <property type="term" value="F:ATP binding"/>
    <property type="evidence" value="ECO:0007669"/>
    <property type="project" value="UniProtKB-UniRule"/>
</dbReference>
<keyword evidence="5 6" id="KW-0067">ATP-binding</keyword>
<dbReference type="AlphaFoldDB" id="A0A8B9SVP7"/>
<evidence type="ECO:0000256" key="5">
    <source>
        <dbReference type="ARBA" id="ARBA00022840"/>
    </source>
</evidence>
<dbReference type="SMART" id="SM00220">
    <property type="entry name" value="S_TKc"/>
    <property type="match status" value="1"/>
</dbReference>
<reference evidence="9" key="1">
    <citation type="submission" date="2019-08" db="EMBL/GenBank/DDBJ databases">
        <title>Three high-quality genomes provides insights into domestication of ducks.</title>
        <authorList>
            <person name="Hou Z.C."/>
            <person name="Zhu F."/>
            <person name="Yin Z.T."/>
            <person name="Zhang F."/>
        </authorList>
    </citation>
    <scope>NUCLEOTIDE SEQUENCE [LARGE SCALE GENOMIC DNA]</scope>
</reference>
<dbReference type="Proteomes" id="UP000694400">
    <property type="component" value="Chromosome 16"/>
</dbReference>
<reference evidence="9" key="2">
    <citation type="submission" date="2025-08" db="UniProtKB">
        <authorList>
            <consortium name="Ensembl"/>
        </authorList>
    </citation>
    <scope>IDENTIFICATION</scope>
</reference>
<evidence type="ECO:0000256" key="4">
    <source>
        <dbReference type="ARBA" id="ARBA00022777"/>
    </source>
</evidence>
<feature type="domain" description="Protein kinase" evidence="8">
    <location>
        <begin position="35"/>
        <end position="158"/>
    </location>
</feature>
<organism evidence="9 10">
    <name type="scientific">Anas platyrhynchos</name>
    <name type="common">Mallard</name>
    <name type="synonym">Anas boschas</name>
    <dbReference type="NCBI Taxonomy" id="8839"/>
    <lineage>
        <taxon>Eukaryota</taxon>
        <taxon>Metazoa</taxon>
        <taxon>Chordata</taxon>
        <taxon>Craniata</taxon>
        <taxon>Vertebrata</taxon>
        <taxon>Euteleostomi</taxon>
        <taxon>Archelosauria</taxon>
        <taxon>Archosauria</taxon>
        <taxon>Dinosauria</taxon>
        <taxon>Saurischia</taxon>
        <taxon>Theropoda</taxon>
        <taxon>Coelurosauria</taxon>
        <taxon>Aves</taxon>
        <taxon>Neognathae</taxon>
        <taxon>Galloanserae</taxon>
        <taxon>Anseriformes</taxon>
        <taxon>Anatidae</taxon>
        <taxon>Anatinae</taxon>
        <taxon>Anas</taxon>
    </lineage>
</organism>
<evidence type="ECO:0000256" key="3">
    <source>
        <dbReference type="ARBA" id="ARBA00022741"/>
    </source>
</evidence>
<feature type="region of interest" description="Disordered" evidence="7">
    <location>
        <begin position="1"/>
        <end position="25"/>
    </location>
</feature>
<evidence type="ECO:0000259" key="8">
    <source>
        <dbReference type="PROSITE" id="PS50011"/>
    </source>
</evidence>
<evidence type="ECO:0000313" key="9">
    <source>
        <dbReference type="Ensembl" id="ENSAPLP00020011802.1"/>
    </source>
</evidence>
<dbReference type="PANTHER" id="PTHR24351">
    <property type="entry name" value="RIBOSOMAL PROTEIN S6 KINASE"/>
    <property type="match status" value="1"/>
</dbReference>
<proteinExistence type="predicted"/>
<dbReference type="Gene3D" id="3.30.200.20">
    <property type="entry name" value="Phosphorylase Kinase, domain 1"/>
    <property type="match status" value="1"/>
</dbReference>
<evidence type="ECO:0000256" key="1">
    <source>
        <dbReference type="ARBA" id="ARBA00022527"/>
    </source>
</evidence>
<dbReference type="Gene3D" id="1.10.510.10">
    <property type="entry name" value="Transferase(Phosphotransferase) domain 1"/>
    <property type="match status" value="1"/>
</dbReference>
<evidence type="ECO:0000256" key="2">
    <source>
        <dbReference type="ARBA" id="ARBA00022679"/>
    </source>
</evidence>
<dbReference type="Pfam" id="PF00069">
    <property type="entry name" value="Pkinase"/>
    <property type="match status" value="1"/>
</dbReference>
<sequence>VANTQHHCPPLQPPTPADNINLGPSANPNAKPTDFDFLKVIGKGSFGKVLLAKRKCDGTFYAVKVLHKKTILKKKEQNHIMAERNVLLKNVKHPFLVGLHYSFQTSEKLYFVLDYVNGGELFFHLQRERCFREPRARFYAAEVASAIGYLHSLNIIYR</sequence>
<evidence type="ECO:0000256" key="7">
    <source>
        <dbReference type="SAM" id="MobiDB-lite"/>
    </source>
</evidence>
<dbReference type="FunFam" id="3.30.200.20:FF:000030">
    <property type="entry name" value="Non-specific serine/threonine protein kinase"/>
    <property type="match status" value="1"/>
</dbReference>
<evidence type="ECO:0000256" key="6">
    <source>
        <dbReference type="PROSITE-ProRule" id="PRU10141"/>
    </source>
</evidence>
<dbReference type="InterPro" id="IPR000719">
    <property type="entry name" value="Prot_kinase_dom"/>
</dbReference>